<dbReference type="GO" id="GO:0003677">
    <property type="term" value="F:DNA binding"/>
    <property type="evidence" value="ECO:0007669"/>
    <property type="project" value="UniProtKB-KW"/>
</dbReference>
<comment type="caution">
    <text evidence="7">The sequence shown here is derived from an EMBL/GenBank/DDBJ whole genome shotgun (WGS) entry which is preliminary data.</text>
</comment>
<feature type="domain" description="TF-B3" evidence="6">
    <location>
        <begin position="160"/>
        <end position="227"/>
    </location>
</feature>
<evidence type="ECO:0000256" key="1">
    <source>
        <dbReference type="ARBA" id="ARBA00004123"/>
    </source>
</evidence>
<keyword evidence="4" id="KW-0804">Transcription</keyword>
<comment type="subcellular location">
    <subcellularLocation>
        <location evidence="1">Nucleus</location>
    </subcellularLocation>
</comment>
<dbReference type="Gene3D" id="2.40.330.10">
    <property type="entry name" value="DNA-binding pseudobarrel domain"/>
    <property type="match status" value="2"/>
</dbReference>
<dbReference type="GO" id="GO:0005634">
    <property type="term" value="C:nucleus"/>
    <property type="evidence" value="ECO:0007669"/>
    <property type="project" value="UniProtKB-SubCell"/>
</dbReference>
<dbReference type="Proteomes" id="UP000823749">
    <property type="component" value="Chromosome 11"/>
</dbReference>
<dbReference type="PANTHER" id="PTHR31920">
    <property type="entry name" value="B3 DOMAIN-CONTAINING"/>
    <property type="match status" value="1"/>
</dbReference>
<dbReference type="SMART" id="SM01019">
    <property type="entry name" value="B3"/>
    <property type="match status" value="2"/>
</dbReference>
<organism evidence="7 8">
    <name type="scientific">Rhododendron griersonianum</name>
    <dbReference type="NCBI Taxonomy" id="479676"/>
    <lineage>
        <taxon>Eukaryota</taxon>
        <taxon>Viridiplantae</taxon>
        <taxon>Streptophyta</taxon>
        <taxon>Embryophyta</taxon>
        <taxon>Tracheophyta</taxon>
        <taxon>Spermatophyta</taxon>
        <taxon>Magnoliopsida</taxon>
        <taxon>eudicotyledons</taxon>
        <taxon>Gunneridae</taxon>
        <taxon>Pentapetalae</taxon>
        <taxon>asterids</taxon>
        <taxon>Ericales</taxon>
        <taxon>Ericaceae</taxon>
        <taxon>Ericoideae</taxon>
        <taxon>Rhodoreae</taxon>
        <taxon>Rhododendron</taxon>
    </lineage>
</organism>
<protein>
    <recommendedName>
        <fullName evidence="6">TF-B3 domain-containing protein</fullName>
    </recommendedName>
</protein>
<evidence type="ECO:0000256" key="2">
    <source>
        <dbReference type="ARBA" id="ARBA00023015"/>
    </source>
</evidence>
<dbReference type="Pfam" id="PF02362">
    <property type="entry name" value="B3"/>
    <property type="match status" value="2"/>
</dbReference>
<feature type="domain" description="TF-B3" evidence="6">
    <location>
        <begin position="9"/>
        <end position="107"/>
    </location>
</feature>
<dbReference type="AlphaFoldDB" id="A0AAV6I9L7"/>
<evidence type="ECO:0000256" key="3">
    <source>
        <dbReference type="ARBA" id="ARBA00023125"/>
    </source>
</evidence>
<evidence type="ECO:0000256" key="4">
    <source>
        <dbReference type="ARBA" id="ARBA00023163"/>
    </source>
</evidence>
<dbReference type="InterPro" id="IPR015300">
    <property type="entry name" value="DNA-bd_pseudobarrel_sf"/>
</dbReference>
<keyword evidence="3" id="KW-0238">DNA-binding</keyword>
<evidence type="ECO:0000259" key="6">
    <source>
        <dbReference type="PROSITE" id="PS50863"/>
    </source>
</evidence>
<reference evidence="7" key="1">
    <citation type="submission" date="2020-08" db="EMBL/GenBank/DDBJ databases">
        <title>Plant Genome Project.</title>
        <authorList>
            <person name="Zhang R.-G."/>
        </authorList>
    </citation>
    <scope>NUCLEOTIDE SEQUENCE</scope>
    <source>
        <strain evidence="7">WSP0</strain>
        <tissue evidence="7">Leaf</tissue>
    </source>
</reference>
<gene>
    <name evidence="7" type="ORF">RHGRI_031194</name>
</gene>
<proteinExistence type="predicted"/>
<evidence type="ECO:0000313" key="8">
    <source>
        <dbReference type="Proteomes" id="UP000823749"/>
    </source>
</evidence>
<keyword evidence="8" id="KW-1185">Reference proteome</keyword>
<dbReference type="PROSITE" id="PS50863">
    <property type="entry name" value="B3"/>
    <property type="match status" value="2"/>
</dbReference>
<dbReference type="CDD" id="cd10017">
    <property type="entry name" value="B3_DNA"/>
    <property type="match status" value="2"/>
</dbReference>
<dbReference type="PANTHER" id="PTHR31920:SF135">
    <property type="entry name" value="B3 DOMAIN-CONTAINING PROTEIN OS03G0621600-RELATED"/>
    <property type="match status" value="1"/>
</dbReference>
<sequence length="230" mass="26807">MGRKPKQHYPSFFKVLMNDFASKLLIPRAFVERNLEGKVPTKALIKDRNDSHWWTVEVKKTGEKNHYSFMRSGWRKFVRDCELKKKDFLVFELISNSVFEIVRYAPDGCEKDLISNPVVELPAQDSVSEQIGVNPAAKARETRSRKSKEALPRMARKRGVKLRNEEGKVWRVEICLRTYPTSHGRIDLRDGWSDFWKQNKIVDGDSCLFNFIKSARNVIDVVFRRRGEGS</sequence>
<dbReference type="SUPFAM" id="SSF101936">
    <property type="entry name" value="DNA-binding pseudobarrel domain"/>
    <property type="match status" value="2"/>
</dbReference>
<name>A0AAV6I9L7_9ERIC</name>
<evidence type="ECO:0000313" key="7">
    <source>
        <dbReference type="EMBL" id="KAG5524450.1"/>
    </source>
</evidence>
<dbReference type="EMBL" id="JACTNZ010000011">
    <property type="protein sequence ID" value="KAG5524450.1"/>
    <property type="molecule type" value="Genomic_DNA"/>
</dbReference>
<keyword evidence="5" id="KW-0539">Nucleus</keyword>
<accession>A0AAV6I9L7</accession>
<evidence type="ECO:0000256" key="5">
    <source>
        <dbReference type="ARBA" id="ARBA00023242"/>
    </source>
</evidence>
<dbReference type="InterPro" id="IPR050655">
    <property type="entry name" value="Plant_B3_domain"/>
</dbReference>
<keyword evidence="2" id="KW-0805">Transcription regulation</keyword>
<dbReference type="InterPro" id="IPR003340">
    <property type="entry name" value="B3_DNA-bd"/>
</dbReference>